<evidence type="ECO:0000259" key="3">
    <source>
        <dbReference type="PROSITE" id="PS50102"/>
    </source>
</evidence>
<name>A0A9Q1QIT6_9CARY</name>
<accession>A0A9Q1QIT6</accession>
<evidence type="ECO:0000256" key="1">
    <source>
        <dbReference type="PROSITE-ProRule" id="PRU00176"/>
    </source>
</evidence>
<dbReference type="OrthoDB" id="1749483at2759"/>
<dbReference type="GO" id="GO:0003723">
    <property type="term" value="F:RNA binding"/>
    <property type="evidence" value="ECO:0007669"/>
    <property type="project" value="UniProtKB-UniRule"/>
</dbReference>
<dbReference type="InterPro" id="IPR012677">
    <property type="entry name" value="Nucleotide-bd_a/b_plait_sf"/>
</dbReference>
<proteinExistence type="predicted"/>
<keyword evidence="1" id="KW-0694">RNA-binding</keyword>
<dbReference type="AlphaFoldDB" id="A0A9Q1QIT6"/>
<gene>
    <name evidence="4" type="ORF">Cgig2_017268</name>
</gene>
<feature type="domain" description="RRM" evidence="3">
    <location>
        <begin position="11"/>
        <end position="89"/>
    </location>
</feature>
<dbReference type="EMBL" id="JAKOGI010000112">
    <property type="protein sequence ID" value="KAJ8443787.1"/>
    <property type="molecule type" value="Genomic_DNA"/>
</dbReference>
<dbReference type="SMART" id="SM00360">
    <property type="entry name" value="RRM"/>
    <property type="match status" value="1"/>
</dbReference>
<dbReference type="Pfam" id="PF00076">
    <property type="entry name" value="RRM_1"/>
    <property type="match status" value="1"/>
</dbReference>
<feature type="compositionally biased region" description="Basic and acidic residues" evidence="2">
    <location>
        <begin position="234"/>
        <end position="248"/>
    </location>
</feature>
<evidence type="ECO:0000256" key="2">
    <source>
        <dbReference type="SAM" id="MobiDB-lite"/>
    </source>
</evidence>
<dbReference type="InterPro" id="IPR035979">
    <property type="entry name" value="RBD_domain_sf"/>
</dbReference>
<feature type="region of interest" description="Disordered" evidence="2">
    <location>
        <begin position="232"/>
        <end position="268"/>
    </location>
</feature>
<dbReference type="Gene3D" id="3.30.70.330">
    <property type="match status" value="1"/>
</dbReference>
<sequence>MERKPVERRQFSVFIYNIPTKLDHHGLKGVFQRVGRLSDTYIPHRRTRRSNARFEFVRYSRENEAIRSILLFNNANIRGSRSLVSRARHEKGRIQQQSYNMHFTGKRKETYQIELNSRDAEEGVNQESQWHKRALVETINEEFEEWLSKSLVCTTEEPRDLATLASAINNGFGDEGYRLIIREIGLAIQIVHNDSGSSNSSPLEKMDSSGEVPGFEDLMDNLNAENDVAQSNIRFDDPSMADQRREVVQEPPKNQNNSNSNSMAIERPTAFTNQASIYSRARAKTISFSQNGYTEELLKITQHSQSLGNE</sequence>
<dbReference type="SUPFAM" id="SSF54928">
    <property type="entry name" value="RNA-binding domain, RBD"/>
    <property type="match status" value="1"/>
</dbReference>
<comment type="caution">
    <text evidence="4">The sequence shown here is derived from an EMBL/GenBank/DDBJ whole genome shotgun (WGS) entry which is preliminary data.</text>
</comment>
<feature type="region of interest" description="Disordered" evidence="2">
    <location>
        <begin position="194"/>
        <end position="217"/>
    </location>
</feature>
<reference evidence="4" key="1">
    <citation type="submission" date="2022-04" db="EMBL/GenBank/DDBJ databases">
        <title>Carnegiea gigantea Genome sequencing and assembly v2.</title>
        <authorList>
            <person name="Copetti D."/>
            <person name="Sanderson M.J."/>
            <person name="Burquez A."/>
            <person name="Wojciechowski M.F."/>
        </authorList>
    </citation>
    <scope>NUCLEOTIDE SEQUENCE</scope>
    <source>
        <strain evidence="4">SGP5-SGP5p</strain>
        <tissue evidence="4">Aerial part</tissue>
    </source>
</reference>
<protein>
    <recommendedName>
        <fullName evidence="3">RRM domain-containing protein</fullName>
    </recommendedName>
</protein>
<dbReference type="PROSITE" id="PS50102">
    <property type="entry name" value="RRM"/>
    <property type="match status" value="1"/>
</dbReference>
<evidence type="ECO:0000313" key="5">
    <source>
        <dbReference type="Proteomes" id="UP001153076"/>
    </source>
</evidence>
<dbReference type="InterPro" id="IPR000504">
    <property type="entry name" value="RRM_dom"/>
</dbReference>
<organism evidence="4 5">
    <name type="scientific">Carnegiea gigantea</name>
    <dbReference type="NCBI Taxonomy" id="171969"/>
    <lineage>
        <taxon>Eukaryota</taxon>
        <taxon>Viridiplantae</taxon>
        <taxon>Streptophyta</taxon>
        <taxon>Embryophyta</taxon>
        <taxon>Tracheophyta</taxon>
        <taxon>Spermatophyta</taxon>
        <taxon>Magnoliopsida</taxon>
        <taxon>eudicotyledons</taxon>
        <taxon>Gunneridae</taxon>
        <taxon>Pentapetalae</taxon>
        <taxon>Caryophyllales</taxon>
        <taxon>Cactineae</taxon>
        <taxon>Cactaceae</taxon>
        <taxon>Cactoideae</taxon>
        <taxon>Echinocereeae</taxon>
        <taxon>Carnegiea</taxon>
    </lineage>
</organism>
<dbReference type="Proteomes" id="UP001153076">
    <property type="component" value="Unassembled WGS sequence"/>
</dbReference>
<keyword evidence="5" id="KW-1185">Reference proteome</keyword>
<evidence type="ECO:0000313" key="4">
    <source>
        <dbReference type="EMBL" id="KAJ8443787.1"/>
    </source>
</evidence>